<keyword evidence="2" id="KW-1185">Reference proteome</keyword>
<reference evidence="2" key="1">
    <citation type="journal article" date="2019" name="Int. J. Syst. Evol. Microbiol.">
        <title>The Global Catalogue of Microorganisms (GCM) 10K type strain sequencing project: providing services to taxonomists for standard genome sequencing and annotation.</title>
        <authorList>
            <consortium name="The Broad Institute Genomics Platform"/>
            <consortium name="The Broad Institute Genome Sequencing Center for Infectious Disease"/>
            <person name="Wu L."/>
            <person name="Ma J."/>
        </authorList>
    </citation>
    <scope>NUCLEOTIDE SEQUENCE [LARGE SCALE GENOMIC DNA]</scope>
    <source>
        <strain evidence="2">CGMCC 4.1621</strain>
    </source>
</reference>
<proteinExistence type="predicted"/>
<dbReference type="RefSeq" id="WP_204707042.1">
    <property type="nucleotide sequence ID" value="NZ_JBHSZV010000004.1"/>
</dbReference>
<accession>A0ABW2EHT3</accession>
<gene>
    <name evidence="1" type="ORF">ACFQIC_02730</name>
</gene>
<protein>
    <submittedName>
        <fullName evidence="1">Uncharacterized protein</fullName>
    </submittedName>
</protein>
<dbReference type="Proteomes" id="UP001596410">
    <property type="component" value="Unassembled WGS sequence"/>
</dbReference>
<evidence type="ECO:0000313" key="1">
    <source>
        <dbReference type="EMBL" id="MFC7060787.1"/>
    </source>
</evidence>
<sequence length="103" mass="12463">MSQERHNNIKALTRAVREYNIKSKEIPVMSLPLGLGQQYSNLHLLIIELEEMLNNQTFKTLNKEEYHKRIRSRLNWHETNFRGYHKMLEQKYGLYAEKINELF</sequence>
<evidence type="ECO:0000313" key="2">
    <source>
        <dbReference type="Proteomes" id="UP001596410"/>
    </source>
</evidence>
<name>A0ABW2EHT3_9BACI</name>
<comment type="caution">
    <text evidence="1">The sequence shown here is derived from an EMBL/GenBank/DDBJ whole genome shotgun (WGS) entry which is preliminary data.</text>
</comment>
<dbReference type="EMBL" id="JBHSZV010000004">
    <property type="protein sequence ID" value="MFC7060787.1"/>
    <property type="molecule type" value="Genomic_DNA"/>
</dbReference>
<organism evidence="1 2">
    <name type="scientific">Halobacillus seohaensis</name>
    <dbReference type="NCBI Taxonomy" id="447421"/>
    <lineage>
        <taxon>Bacteria</taxon>
        <taxon>Bacillati</taxon>
        <taxon>Bacillota</taxon>
        <taxon>Bacilli</taxon>
        <taxon>Bacillales</taxon>
        <taxon>Bacillaceae</taxon>
        <taxon>Halobacillus</taxon>
    </lineage>
</organism>